<sequence length="564" mass="59425">MPDSSPDGAAAPLSRRAAREAAARQAATGATPTANPQTPAPAQPAPAQAAPAQHSAPAVSWESLITGSTPVVGSGSTAPEPTPGPVEPAPEDAPGSGFQPVPLRAPRPTRSDVDATPETDPWLFSGDTAPAMPYSRGNTGATATVTAAATRTATMPEKTPERAEQRPATGTLDDLFSGSTSTDDIGHVPPAKNKKRRRIGGWIALGVVLLILGGIAAGGLYVWNTYEPQIRKVMGWEEPKDYEAGLANGETSITIMSGDTGQPISEALFNAGVTKTAGAFYDYLIETGQNPNFQPGVYKLQKQMTSEAALAALMDPANRQENTAQIPEGYSVDGTLERISEGTGIPLADLQAAAADPSVYGISVDPAIAAAGGQPLEGWLFPATYTFDPGTTAQAAIQTLVNRTIQSLDAAGVPVEKRQEILTTASIIQREARYEADMQKVSRVILNRLDANNQETFGKLQMDSTAQYGYGELHAGSASTSDEAQNDPNPWNTYVHTGLPIGPISNPGDVAIDAAMHPADGPWLYFVTVNMDTGETIFTNTYNEHLKYVKQMQQWCSEHPDSGC</sequence>
<dbReference type="EC" id="4.2.2.29" evidence="7"/>
<evidence type="ECO:0000256" key="4">
    <source>
        <dbReference type="ARBA" id="ARBA00023136"/>
    </source>
</evidence>
<feature type="transmembrane region" description="Helical" evidence="7">
    <location>
        <begin position="202"/>
        <end position="223"/>
    </location>
</feature>
<evidence type="ECO:0000313" key="10">
    <source>
        <dbReference type="Proteomes" id="UP001196843"/>
    </source>
</evidence>
<keyword evidence="10" id="KW-1185">Reference proteome</keyword>
<dbReference type="Pfam" id="PF02618">
    <property type="entry name" value="YceG"/>
    <property type="match status" value="1"/>
</dbReference>
<evidence type="ECO:0000256" key="7">
    <source>
        <dbReference type="HAMAP-Rule" id="MF_02065"/>
    </source>
</evidence>
<dbReference type="PANTHER" id="PTHR30518">
    <property type="entry name" value="ENDOLYTIC MUREIN TRANSGLYCOSYLASE"/>
    <property type="match status" value="1"/>
</dbReference>
<gene>
    <name evidence="7 9" type="primary">mltG</name>
    <name evidence="9" type="ORF">JNB62_16060</name>
</gene>
<evidence type="ECO:0000256" key="8">
    <source>
        <dbReference type="SAM" id="MobiDB-lite"/>
    </source>
</evidence>
<dbReference type="PROSITE" id="PS51318">
    <property type="entry name" value="TAT"/>
    <property type="match status" value="1"/>
</dbReference>
<evidence type="ECO:0000313" key="9">
    <source>
        <dbReference type="EMBL" id="MBW9095198.1"/>
    </source>
</evidence>
<dbReference type="RefSeq" id="WP_220301907.1">
    <property type="nucleotide sequence ID" value="NZ_JAEUAW010000015.1"/>
</dbReference>
<evidence type="ECO:0000256" key="1">
    <source>
        <dbReference type="ARBA" id="ARBA00022475"/>
    </source>
</evidence>
<keyword evidence="6 7" id="KW-0961">Cell wall biogenesis/degradation</keyword>
<name>A0ABS7HTG4_9MICO</name>
<reference evidence="9 10" key="1">
    <citation type="journal article" date="2021" name="MBio">
        <title>Poor Competitiveness of Bradyrhizobium in Pigeon Pea Root Colonization in Indian Soils.</title>
        <authorList>
            <person name="Chalasani D."/>
            <person name="Basu A."/>
            <person name="Pullabhotla S.V.S.R.N."/>
            <person name="Jorrin B."/>
            <person name="Neal A.L."/>
            <person name="Poole P.S."/>
            <person name="Podile A.R."/>
            <person name="Tkacz A."/>
        </authorList>
    </citation>
    <scope>NUCLEOTIDE SEQUENCE [LARGE SCALE GENOMIC DNA]</scope>
    <source>
        <strain evidence="9 10">HU14</strain>
    </source>
</reference>
<evidence type="ECO:0000256" key="2">
    <source>
        <dbReference type="ARBA" id="ARBA00022692"/>
    </source>
</evidence>
<dbReference type="InterPro" id="IPR006311">
    <property type="entry name" value="TAT_signal"/>
</dbReference>
<feature type="compositionally biased region" description="Low complexity" evidence="8">
    <location>
        <begin position="45"/>
        <end position="58"/>
    </location>
</feature>
<protein>
    <recommendedName>
        <fullName evidence="7">Endolytic murein transglycosylase</fullName>
        <ecNumber evidence="7">4.2.2.29</ecNumber>
    </recommendedName>
    <alternativeName>
        <fullName evidence="7">Peptidoglycan lytic transglycosylase</fullName>
    </alternativeName>
    <alternativeName>
        <fullName evidence="7">Peptidoglycan polymerization terminase</fullName>
    </alternativeName>
</protein>
<feature type="region of interest" description="Disordered" evidence="8">
    <location>
        <begin position="1"/>
        <end position="127"/>
    </location>
</feature>
<organism evidence="9 10">
    <name type="scientific">Microbacterium jejuense</name>
    <dbReference type="NCBI Taxonomy" id="1263637"/>
    <lineage>
        <taxon>Bacteria</taxon>
        <taxon>Bacillati</taxon>
        <taxon>Actinomycetota</taxon>
        <taxon>Actinomycetes</taxon>
        <taxon>Micrococcales</taxon>
        <taxon>Microbacteriaceae</taxon>
        <taxon>Microbacterium</taxon>
    </lineage>
</organism>
<feature type="region of interest" description="Disordered" evidence="8">
    <location>
        <begin position="151"/>
        <end position="193"/>
    </location>
</feature>
<keyword evidence="1 7" id="KW-1003">Cell membrane</keyword>
<dbReference type="Proteomes" id="UP001196843">
    <property type="component" value="Unassembled WGS sequence"/>
</dbReference>
<keyword evidence="4 7" id="KW-0472">Membrane</keyword>
<dbReference type="PANTHER" id="PTHR30518:SF2">
    <property type="entry name" value="ENDOLYTIC MUREIN TRANSGLYCOSYLASE"/>
    <property type="match status" value="1"/>
</dbReference>
<feature type="compositionally biased region" description="Polar residues" evidence="8">
    <location>
        <begin position="63"/>
        <end position="76"/>
    </location>
</feature>
<comment type="catalytic activity">
    <reaction evidence="7">
        <text>a peptidoglycan chain = a peptidoglycan chain with N-acetyl-1,6-anhydromuramyl-[peptide] at the reducing end + a peptidoglycan chain with N-acetylglucosamine at the non-reducing end.</text>
        <dbReference type="EC" id="4.2.2.29"/>
    </reaction>
</comment>
<dbReference type="Gene3D" id="3.30.1490.480">
    <property type="entry name" value="Endolytic murein transglycosylase"/>
    <property type="match status" value="1"/>
</dbReference>
<dbReference type="NCBIfam" id="TIGR00247">
    <property type="entry name" value="endolytic transglycosylase MltG"/>
    <property type="match status" value="1"/>
</dbReference>
<proteinExistence type="inferred from homology"/>
<comment type="caution">
    <text evidence="9">The sequence shown here is derived from an EMBL/GenBank/DDBJ whole genome shotgun (WGS) entry which is preliminary data.</text>
</comment>
<dbReference type="Gene3D" id="3.30.160.60">
    <property type="entry name" value="Classic Zinc Finger"/>
    <property type="match status" value="1"/>
</dbReference>
<evidence type="ECO:0000256" key="5">
    <source>
        <dbReference type="ARBA" id="ARBA00023239"/>
    </source>
</evidence>
<comment type="function">
    <text evidence="7">Functions as a peptidoglycan terminase that cleaves nascent peptidoglycan strands endolytically to terminate their elongation.</text>
</comment>
<evidence type="ECO:0000256" key="3">
    <source>
        <dbReference type="ARBA" id="ARBA00022989"/>
    </source>
</evidence>
<keyword evidence="2 7" id="KW-0812">Transmembrane</keyword>
<feature type="compositionally biased region" description="Low complexity" evidence="8">
    <location>
        <begin position="23"/>
        <end position="37"/>
    </location>
</feature>
<comment type="similarity">
    <text evidence="7">Belongs to the transglycosylase MltG family.</text>
</comment>
<dbReference type="InterPro" id="IPR003770">
    <property type="entry name" value="MLTG-like"/>
</dbReference>
<keyword evidence="5 7" id="KW-0456">Lyase</keyword>
<dbReference type="EMBL" id="JAEUAW010000015">
    <property type="protein sequence ID" value="MBW9095198.1"/>
    <property type="molecule type" value="Genomic_DNA"/>
</dbReference>
<feature type="site" description="Important for catalytic activity" evidence="7">
    <location>
        <position position="431"/>
    </location>
</feature>
<evidence type="ECO:0000256" key="6">
    <source>
        <dbReference type="ARBA" id="ARBA00023316"/>
    </source>
</evidence>
<comment type="subcellular location">
    <subcellularLocation>
        <location evidence="7">Cell membrane</location>
        <topology evidence="7">Single-pass membrane protein</topology>
    </subcellularLocation>
</comment>
<dbReference type="HAMAP" id="MF_02065">
    <property type="entry name" value="MltG"/>
    <property type="match status" value="1"/>
</dbReference>
<keyword evidence="3 7" id="KW-1133">Transmembrane helix</keyword>
<accession>A0ABS7HTG4</accession>